<accession>A0A4S4DUY7</accession>
<dbReference type="AlphaFoldDB" id="A0A4S4DUY7"/>
<protein>
    <submittedName>
        <fullName evidence="1">Uncharacterized protein</fullName>
    </submittedName>
</protein>
<evidence type="ECO:0000313" key="2">
    <source>
        <dbReference type="Proteomes" id="UP000306102"/>
    </source>
</evidence>
<dbReference type="Proteomes" id="UP000306102">
    <property type="component" value="Unassembled WGS sequence"/>
</dbReference>
<comment type="caution">
    <text evidence="1">The sequence shown here is derived from an EMBL/GenBank/DDBJ whole genome shotgun (WGS) entry which is preliminary data.</text>
</comment>
<dbReference type="Gene3D" id="3.30.200.20">
    <property type="entry name" value="Phosphorylase Kinase, domain 1"/>
    <property type="match status" value="1"/>
</dbReference>
<organism evidence="1 2">
    <name type="scientific">Camellia sinensis var. sinensis</name>
    <name type="common">China tea</name>
    <dbReference type="NCBI Taxonomy" id="542762"/>
    <lineage>
        <taxon>Eukaryota</taxon>
        <taxon>Viridiplantae</taxon>
        <taxon>Streptophyta</taxon>
        <taxon>Embryophyta</taxon>
        <taxon>Tracheophyta</taxon>
        <taxon>Spermatophyta</taxon>
        <taxon>Magnoliopsida</taxon>
        <taxon>eudicotyledons</taxon>
        <taxon>Gunneridae</taxon>
        <taxon>Pentapetalae</taxon>
        <taxon>asterids</taxon>
        <taxon>Ericales</taxon>
        <taxon>Theaceae</taxon>
        <taxon>Camellia</taxon>
    </lineage>
</organism>
<evidence type="ECO:0000313" key="1">
    <source>
        <dbReference type="EMBL" id="THG07112.1"/>
    </source>
</evidence>
<gene>
    <name evidence="1" type="ORF">TEA_022533</name>
</gene>
<dbReference type="EMBL" id="SDRB02010253">
    <property type="protein sequence ID" value="THG07112.1"/>
    <property type="molecule type" value="Genomic_DNA"/>
</dbReference>
<sequence length="123" mass="13672">MKRYLRILVRWYHKAMQLAPLTREVQHRNVVRFVGACTKAPHLCIVTGTQPSTRSPFLLSSFIIGYQLVHWYEGMSQFKLKVSKGLEGCQKGLGIKLVELGKVAEAALGGGELSLCFSDSSGF</sequence>
<name>A0A4S4DUY7_CAMSN</name>
<reference evidence="1 2" key="1">
    <citation type="journal article" date="2018" name="Proc. Natl. Acad. Sci. U.S.A.">
        <title>Draft genome sequence of Camellia sinensis var. sinensis provides insights into the evolution of the tea genome and tea quality.</title>
        <authorList>
            <person name="Wei C."/>
            <person name="Yang H."/>
            <person name="Wang S."/>
            <person name="Zhao J."/>
            <person name="Liu C."/>
            <person name="Gao L."/>
            <person name="Xia E."/>
            <person name="Lu Y."/>
            <person name="Tai Y."/>
            <person name="She G."/>
            <person name="Sun J."/>
            <person name="Cao H."/>
            <person name="Tong W."/>
            <person name="Gao Q."/>
            <person name="Li Y."/>
            <person name="Deng W."/>
            <person name="Jiang X."/>
            <person name="Wang W."/>
            <person name="Chen Q."/>
            <person name="Zhang S."/>
            <person name="Li H."/>
            <person name="Wu J."/>
            <person name="Wang P."/>
            <person name="Li P."/>
            <person name="Shi C."/>
            <person name="Zheng F."/>
            <person name="Jian J."/>
            <person name="Huang B."/>
            <person name="Shan D."/>
            <person name="Shi M."/>
            <person name="Fang C."/>
            <person name="Yue Y."/>
            <person name="Li F."/>
            <person name="Li D."/>
            <person name="Wei S."/>
            <person name="Han B."/>
            <person name="Jiang C."/>
            <person name="Yin Y."/>
            <person name="Xia T."/>
            <person name="Zhang Z."/>
            <person name="Bennetzen J.L."/>
            <person name="Zhao S."/>
            <person name="Wan X."/>
        </authorList>
    </citation>
    <scope>NUCLEOTIDE SEQUENCE [LARGE SCALE GENOMIC DNA]</scope>
    <source>
        <strain evidence="2">cv. Shuchazao</strain>
        <tissue evidence="1">Leaf</tissue>
    </source>
</reference>
<proteinExistence type="predicted"/>
<keyword evidence="2" id="KW-1185">Reference proteome</keyword>